<comment type="caution">
    <text evidence="1">The sequence shown here is derived from an EMBL/GenBank/DDBJ whole genome shotgun (WGS) entry which is preliminary data.</text>
</comment>
<sequence>MKPADTVTDGRTDNTSTGRNNGSLPIQPRIPGKAYSRFIQIWLENTDFDAAQASTTFSKLASEGILLTNYNGVTHPSEPNYVASIAGDFFGMSDDSFYALPGNVSTQVDLLEAHNVSWATYQENMPYIGFSGDYAQKDYLNSSSKTPYTYYKRKHNPFIICDSVASVPARMNRIRNFNDFAVDLNATALPSWVYITPNLVNDAHDTNVTFVSAWLEYFLVPLLANPNFNDNETLILLTFDENENYKSQNTV</sequence>
<gene>
    <name evidence="1" type="ORF">QFC19_000682</name>
</gene>
<name>A0ACC2WNN7_9TREE</name>
<organism evidence="1 2">
    <name type="scientific">Naganishia cerealis</name>
    <dbReference type="NCBI Taxonomy" id="610337"/>
    <lineage>
        <taxon>Eukaryota</taxon>
        <taxon>Fungi</taxon>
        <taxon>Dikarya</taxon>
        <taxon>Basidiomycota</taxon>
        <taxon>Agaricomycotina</taxon>
        <taxon>Tremellomycetes</taxon>
        <taxon>Filobasidiales</taxon>
        <taxon>Filobasidiaceae</taxon>
        <taxon>Naganishia</taxon>
    </lineage>
</organism>
<keyword evidence="2" id="KW-1185">Reference proteome</keyword>
<dbReference type="EMBL" id="JASBWR010000004">
    <property type="protein sequence ID" value="KAJ9112662.1"/>
    <property type="molecule type" value="Genomic_DNA"/>
</dbReference>
<evidence type="ECO:0000313" key="1">
    <source>
        <dbReference type="EMBL" id="KAJ9112662.1"/>
    </source>
</evidence>
<protein>
    <submittedName>
        <fullName evidence="1">Uncharacterized protein</fullName>
    </submittedName>
</protein>
<evidence type="ECO:0000313" key="2">
    <source>
        <dbReference type="Proteomes" id="UP001241377"/>
    </source>
</evidence>
<proteinExistence type="predicted"/>
<reference evidence="1" key="1">
    <citation type="submission" date="2023-04" db="EMBL/GenBank/DDBJ databases">
        <title>Draft Genome sequencing of Naganishia species isolated from polar environments using Oxford Nanopore Technology.</title>
        <authorList>
            <person name="Leo P."/>
            <person name="Venkateswaran K."/>
        </authorList>
    </citation>
    <scope>NUCLEOTIDE SEQUENCE</scope>
    <source>
        <strain evidence="1">MNA-CCFEE 5261</strain>
    </source>
</reference>
<dbReference type="Proteomes" id="UP001241377">
    <property type="component" value="Unassembled WGS sequence"/>
</dbReference>
<accession>A0ACC2WNN7</accession>